<protein>
    <submittedName>
        <fullName evidence="1">Uncharacterized protein</fullName>
    </submittedName>
</protein>
<evidence type="ECO:0000313" key="1">
    <source>
        <dbReference type="EMBL" id="GEX48514.1"/>
    </source>
</evidence>
<dbReference type="EMBL" id="BKCJ010111077">
    <property type="protein sequence ID" value="GEX48514.1"/>
    <property type="molecule type" value="Genomic_DNA"/>
</dbReference>
<reference evidence="1" key="1">
    <citation type="journal article" date="2019" name="Sci. Rep.">
        <title>Draft genome of Tanacetum cinerariifolium, the natural source of mosquito coil.</title>
        <authorList>
            <person name="Yamashiro T."/>
            <person name="Shiraishi A."/>
            <person name="Satake H."/>
            <person name="Nakayama K."/>
        </authorList>
    </citation>
    <scope>NUCLEOTIDE SEQUENCE</scope>
</reference>
<dbReference type="AlphaFoldDB" id="A0A699H6L3"/>
<organism evidence="1">
    <name type="scientific">Tanacetum cinerariifolium</name>
    <name type="common">Dalmatian daisy</name>
    <name type="synonym">Chrysanthemum cinerariifolium</name>
    <dbReference type="NCBI Taxonomy" id="118510"/>
    <lineage>
        <taxon>Eukaryota</taxon>
        <taxon>Viridiplantae</taxon>
        <taxon>Streptophyta</taxon>
        <taxon>Embryophyta</taxon>
        <taxon>Tracheophyta</taxon>
        <taxon>Spermatophyta</taxon>
        <taxon>Magnoliopsida</taxon>
        <taxon>eudicotyledons</taxon>
        <taxon>Gunneridae</taxon>
        <taxon>Pentapetalae</taxon>
        <taxon>asterids</taxon>
        <taxon>campanulids</taxon>
        <taxon>Asterales</taxon>
        <taxon>Asteraceae</taxon>
        <taxon>Asteroideae</taxon>
        <taxon>Anthemideae</taxon>
        <taxon>Anthemidinae</taxon>
        <taxon>Tanacetum</taxon>
    </lineage>
</organism>
<name>A0A699H6L3_TANCI</name>
<proteinExistence type="predicted"/>
<accession>A0A699H6L3</accession>
<gene>
    <name evidence="1" type="ORF">Tci_320489</name>
</gene>
<comment type="caution">
    <text evidence="1">The sequence shown here is derived from an EMBL/GenBank/DDBJ whole genome shotgun (WGS) entry which is preliminary data.</text>
</comment>
<sequence>MLSDMVWEPIKENSPVFYIEHLQARHSLSKYQDHTYWRIRIIFMFILSSTRSLRVAAASTSPEKKFKVLISAPIGVTTKLSGATPL</sequence>